<accession>A0A0L0N6N4</accession>
<comment type="catalytic activity">
    <reaction evidence="4">
        <text>(S)-ureidoglycolate = urea + glyoxylate</text>
        <dbReference type="Rhea" id="RHEA:11304"/>
        <dbReference type="ChEBI" id="CHEBI:16199"/>
        <dbReference type="ChEBI" id="CHEBI:36655"/>
        <dbReference type="ChEBI" id="CHEBI:57296"/>
        <dbReference type="EC" id="4.3.2.3"/>
    </reaction>
</comment>
<evidence type="ECO:0000256" key="3">
    <source>
        <dbReference type="ARBA" id="ARBA00023239"/>
    </source>
</evidence>
<evidence type="ECO:0000313" key="6">
    <source>
        <dbReference type="EMBL" id="KND89674.1"/>
    </source>
</evidence>
<dbReference type="CDD" id="cd20298">
    <property type="entry name" value="cupin_UAH"/>
    <property type="match status" value="1"/>
</dbReference>
<proteinExistence type="predicted"/>
<dbReference type="SUPFAM" id="SSF51182">
    <property type="entry name" value="RmlC-like cupins"/>
    <property type="match status" value="1"/>
</dbReference>
<dbReference type="AlphaFoldDB" id="A0A0L0N6N4"/>
<dbReference type="STRING" id="1163406.A0A0L0N6N4"/>
<dbReference type="PANTHER" id="PTHR21221">
    <property type="entry name" value="UREIDOGLYCOLATE HYDROLASE"/>
    <property type="match status" value="1"/>
</dbReference>
<feature type="region of interest" description="Disordered" evidence="5">
    <location>
        <begin position="1"/>
        <end position="56"/>
    </location>
</feature>
<dbReference type="InterPro" id="IPR007247">
    <property type="entry name" value="Ureidogly_lyase"/>
</dbReference>
<keyword evidence="3 6" id="KW-0456">Lyase</keyword>
<comment type="subunit">
    <text evidence="1">Homodimer.</text>
</comment>
<keyword evidence="2" id="KW-0659">Purine metabolism</keyword>
<keyword evidence="7" id="KW-1185">Reference proteome</keyword>
<evidence type="ECO:0000256" key="2">
    <source>
        <dbReference type="ARBA" id="ARBA00022631"/>
    </source>
</evidence>
<gene>
    <name evidence="6" type="ORF">TOPH_05673</name>
</gene>
<dbReference type="InterPro" id="IPR011051">
    <property type="entry name" value="RmlC_Cupin_sf"/>
</dbReference>
<comment type="caution">
    <text evidence="6">The sequence shown here is derived from an EMBL/GenBank/DDBJ whole genome shotgun (WGS) entry which is preliminary data.</text>
</comment>
<dbReference type="Gene3D" id="2.60.120.480">
    <property type="entry name" value="Ureidoglycolate hydrolase"/>
    <property type="match status" value="1"/>
</dbReference>
<dbReference type="GO" id="GO:0004848">
    <property type="term" value="F:ureidoglycolate hydrolase activity"/>
    <property type="evidence" value="ECO:0007669"/>
    <property type="project" value="InterPro"/>
</dbReference>
<evidence type="ECO:0000313" key="7">
    <source>
        <dbReference type="Proteomes" id="UP000036947"/>
    </source>
</evidence>
<organism evidence="6 7">
    <name type="scientific">Tolypocladium ophioglossoides (strain CBS 100239)</name>
    <name type="common">Snaketongue truffleclub</name>
    <name type="synonym">Elaphocordyceps ophioglossoides</name>
    <dbReference type="NCBI Taxonomy" id="1163406"/>
    <lineage>
        <taxon>Eukaryota</taxon>
        <taxon>Fungi</taxon>
        <taxon>Dikarya</taxon>
        <taxon>Ascomycota</taxon>
        <taxon>Pezizomycotina</taxon>
        <taxon>Sordariomycetes</taxon>
        <taxon>Hypocreomycetidae</taxon>
        <taxon>Hypocreales</taxon>
        <taxon>Ophiocordycipitaceae</taxon>
        <taxon>Tolypocladium</taxon>
    </lineage>
</organism>
<name>A0A0L0N6N4_TOLOC</name>
<dbReference type="Pfam" id="PF04115">
    <property type="entry name" value="Ureidogly_lyase"/>
    <property type="match status" value="1"/>
</dbReference>
<dbReference type="InterPro" id="IPR047233">
    <property type="entry name" value="UAH_cupin"/>
</dbReference>
<evidence type="ECO:0000256" key="1">
    <source>
        <dbReference type="ARBA" id="ARBA00011738"/>
    </source>
</evidence>
<dbReference type="PANTHER" id="PTHR21221:SF1">
    <property type="entry name" value="UREIDOGLYCOLATE LYASE"/>
    <property type="match status" value="1"/>
</dbReference>
<dbReference type="Proteomes" id="UP000036947">
    <property type="component" value="Unassembled WGS sequence"/>
</dbReference>
<sequence>MPASPSTLAALPFPLHPETPADSGGLAGQERHGRTRRAGQPSRQTGPPSSTSSTATAATAATAAASTSQLRAAMALSVNIGDRRVCVTAQALAPGPFAPFGAVIANPRPDVHPSAFAAAAASLPADAVSANQGSAIQYRAASRARSLYAQAPSGRADPVTSVFVCAARALRPAAAASAADAPHRRFTVRVVERHPFTTQTFAPLASSASAYLVVVAPSLAPAAADAHLPVPRGPGLPGSGLPDLRGLRAFVASGAQAVTYGAGTWHAPMVVPGEPGATLDFVVSQWMSGVRDEDCQLVEFESQGAAEPRVEVRIPQPPRLEKL</sequence>
<dbReference type="InterPro" id="IPR024060">
    <property type="entry name" value="Ureidoglycolate_lyase_dom_sf"/>
</dbReference>
<dbReference type="EMBL" id="LFRF01000017">
    <property type="protein sequence ID" value="KND89674.1"/>
    <property type="molecule type" value="Genomic_DNA"/>
</dbReference>
<reference evidence="6 7" key="1">
    <citation type="journal article" date="2015" name="BMC Genomics">
        <title>The genome of the truffle-parasite Tolypocladium ophioglossoides and the evolution of antifungal peptaibiotics.</title>
        <authorList>
            <person name="Quandt C.A."/>
            <person name="Bushley K.E."/>
            <person name="Spatafora J.W."/>
        </authorList>
    </citation>
    <scope>NUCLEOTIDE SEQUENCE [LARGE SCALE GENOMIC DNA]</scope>
    <source>
        <strain evidence="6 7">CBS 100239</strain>
    </source>
</reference>
<evidence type="ECO:0000256" key="4">
    <source>
        <dbReference type="ARBA" id="ARBA00047684"/>
    </source>
</evidence>
<evidence type="ECO:0000256" key="5">
    <source>
        <dbReference type="SAM" id="MobiDB-lite"/>
    </source>
</evidence>
<protein>
    <submittedName>
        <fullName evidence="6">Ureidoglycolate lyase</fullName>
    </submittedName>
</protein>
<dbReference type="GO" id="GO:0006144">
    <property type="term" value="P:purine nucleobase metabolic process"/>
    <property type="evidence" value="ECO:0007669"/>
    <property type="project" value="UniProtKB-KW"/>
</dbReference>
<dbReference type="GO" id="GO:0000256">
    <property type="term" value="P:allantoin catabolic process"/>
    <property type="evidence" value="ECO:0007669"/>
    <property type="project" value="InterPro"/>
</dbReference>
<dbReference type="OrthoDB" id="10266039at2759"/>
<dbReference type="GO" id="GO:0050385">
    <property type="term" value="F:ureidoglycolate lyase activity"/>
    <property type="evidence" value="ECO:0007669"/>
    <property type="project" value="UniProtKB-EC"/>
</dbReference>